<protein>
    <submittedName>
        <fullName evidence="2">Uncharacterized protein</fullName>
    </submittedName>
</protein>
<keyword evidence="1" id="KW-0472">Membrane</keyword>
<evidence type="ECO:0000256" key="1">
    <source>
        <dbReference type="SAM" id="Phobius"/>
    </source>
</evidence>
<name>A0A378JMP6_9GAMM</name>
<feature type="transmembrane region" description="Helical" evidence="1">
    <location>
        <begin position="168"/>
        <end position="184"/>
    </location>
</feature>
<dbReference type="OrthoDB" id="5637377at2"/>
<evidence type="ECO:0000313" key="2">
    <source>
        <dbReference type="EMBL" id="STX52515.1"/>
    </source>
</evidence>
<keyword evidence="1" id="KW-1133">Transmembrane helix</keyword>
<evidence type="ECO:0000313" key="3">
    <source>
        <dbReference type="Proteomes" id="UP000254794"/>
    </source>
</evidence>
<sequence length="209" mass="24467">MIKTKLIKNNSLLTVFRDKYATLAHNQVDLEYFKNSKVRIFFSDSEENIVAGYCICSGPNYRTLLPLSPAKLEEISQKNGFKDQPPHEITCLWIEEKQRKSAWVIYFFLILSLDILRLPKGALIFGTHGKNINNYFCLAFPKLIFYDRLFVATKGEVCDFWLRKGSKFHFFKAFIVLSAVRSFFGNKSLARFRLWLDKRDKAKWGKQEV</sequence>
<organism evidence="2 3">
    <name type="scientific">Legionella busanensis</name>
    <dbReference type="NCBI Taxonomy" id="190655"/>
    <lineage>
        <taxon>Bacteria</taxon>
        <taxon>Pseudomonadati</taxon>
        <taxon>Pseudomonadota</taxon>
        <taxon>Gammaproteobacteria</taxon>
        <taxon>Legionellales</taxon>
        <taxon>Legionellaceae</taxon>
        <taxon>Legionella</taxon>
    </lineage>
</organism>
<feature type="transmembrane region" description="Helical" evidence="1">
    <location>
        <begin position="103"/>
        <end position="125"/>
    </location>
</feature>
<dbReference type="RefSeq" id="WP_115332069.1">
    <property type="nucleotide sequence ID" value="NZ_CAAAHP010000006.1"/>
</dbReference>
<dbReference type="Proteomes" id="UP000254794">
    <property type="component" value="Unassembled WGS sequence"/>
</dbReference>
<proteinExistence type="predicted"/>
<dbReference type="AlphaFoldDB" id="A0A378JMP6"/>
<reference evidence="2 3" key="1">
    <citation type="submission" date="2018-06" db="EMBL/GenBank/DDBJ databases">
        <authorList>
            <consortium name="Pathogen Informatics"/>
            <person name="Doyle S."/>
        </authorList>
    </citation>
    <scope>NUCLEOTIDE SEQUENCE [LARGE SCALE GENOMIC DNA]</scope>
    <source>
        <strain evidence="2 3">NCTC13316</strain>
    </source>
</reference>
<keyword evidence="3" id="KW-1185">Reference proteome</keyword>
<keyword evidence="1" id="KW-0812">Transmembrane</keyword>
<dbReference type="EMBL" id="UGOD01000001">
    <property type="protein sequence ID" value="STX52515.1"/>
    <property type="molecule type" value="Genomic_DNA"/>
</dbReference>
<gene>
    <name evidence="2" type="ORF">NCTC13316_02631</name>
</gene>
<accession>A0A378JMP6</accession>